<evidence type="ECO:0000313" key="2">
    <source>
        <dbReference type="Proteomes" id="UP000637423"/>
    </source>
</evidence>
<reference evidence="1" key="2">
    <citation type="submission" date="2020-09" db="EMBL/GenBank/DDBJ databases">
        <authorList>
            <person name="Sun Q."/>
            <person name="Zhou Y."/>
        </authorList>
    </citation>
    <scope>NUCLEOTIDE SEQUENCE</scope>
    <source>
        <strain evidence="1">CGMCC 1.10998</strain>
    </source>
</reference>
<dbReference type="Proteomes" id="UP000637423">
    <property type="component" value="Unassembled WGS sequence"/>
</dbReference>
<comment type="caution">
    <text evidence="1">The sequence shown here is derived from an EMBL/GenBank/DDBJ whole genome shotgun (WGS) entry which is preliminary data.</text>
</comment>
<organism evidence="1 2">
    <name type="scientific">Undibacterium terreum</name>
    <dbReference type="NCBI Taxonomy" id="1224302"/>
    <lineage>
        <taxon>Bacteria</taxon>
        <taxon>Pseudomonadati</taxon>
        <taxon>Pseudomonadota</taxon>
        <taxon>Betaproteobacteria</taxon>
        <taxon>Burkholderiales</taxon>
        <taxon>Oxalobacteraceae</taxon>
        <taxon>Undibacterium</taxon>
    </lineage>
</organism>
<evidence type="ECO:0000313" key="1">
    <source>
        <dbReference type="EMBL" id="GGD00506.1"/>
    </source>
</evidence>
<sequence>MVRSLALEVVELVTRDATKSTSNMRRLHGPIEACLEIPEADKLARMSLQNIPNMASTS</sequence>
<dbReference type="EMBL" id="BMED01000009">
    <property type="protein sequence ID" value="GGD00506.1"/>
    <property type="molecule type" value="Genomic_DNA"/>
</dbReference>
<gene>
    <name evidence="1" type="ORF">GCM10011396_55100</name>
</gene>
<protein>
    <submittedName>
        <fullName evidence="1">Uncharacterized protein</fullName>
    </submittedName>
</protein>
<dbReference type="AlphaFoldDB" id="A0A916V0Y5"/>
<name>A0A916V0Y5_9BURK</name>
<accession>A0A916V0Y5</accession>
<proteinExistence type="predicted"/>
<keyword evidence="2" id="KW-1185">Reference proteome</keyword>
<reference evidence="1" key="1">
    <citation type="journal article" date="2014" name="Int. J. Syst. Evol. Microbiol.">
        <title>Complete genome sequence of Corynebacterium casei LMG S-19264T (=DSM 44701T), isolated from a smear-ripened cheese.</title>
        <authorList>
            <consortium name="US DOE Joint Genome Institute (JGI-PGF)"/>
            <person name="Walter F."/>
            <person name="Albersmeier A."/>
            <person name="Kalinowski J."/>
            <person name="Ruckert C."/>
        </authorList>
    </citation>
    <scope>NUCLEOTIDE SEQUENCE</scope>
    <source>
        <strain evidence="1">CGMCC 1.10998</strain>
    </source>
</reference>